<reference evidence="2 3" key="1">
    <citation type="submission" date="2019-07" db="EMBL/GenBank/DDBJ databases">
        <title>Genomes of Cafeteria roenbergensis.</title>
        <authorList>
            <person name="Fischer M.G."/>
            <person name="Hackl T."/>
            <person name="Roman M."/>
        </authorList>
    </citation>
    <scope>NUCLEOTIDE SEQUENCE [LARGE SCALE GENOMIC DNA]</scope>
    <source>
        <strain evidence="2 3">RCC970-E3</strain>
    </source>
</reference>
<organism evidence="2 3">
    <name type="scientific">Cafeteria roenbergensis</name>
    <name type="common">Marine flagellate</name>
    <dbReference type="NCBI Taxonomy" id="33653"/>
    <lineage>
        <taxon>Eukaryota</taxon>
        <taxon>Sar</taxon>
        <taxon>Stramenopiles</taxon>
        <taxon>Bigyra</taxon>
        <taxon>Opalozoa</taxon>
        <taxon>Bicosoecida</taxon>
        <taxon>Cafeteriaceae</taxon>
        <taxon>Cafeteria</taxon>
    </lineage>
</organism>
<gene>
    <name evidence="2" type="ORF">FNF28_05486</name>
</gene>
<sequence>MFAGSRAMEEAVLLGVPTAAAAQLDASFLGGDASLLVSPGDMEWPVCSCCGKAMAHAVRVSAEVLPTAADALILAGRPPQSPDVTPAVPATLPLGAASSQGAPSSSSAAKGTLGATPRPPAAAAAVVGAAVAAPGARSHPAFNADGVDVAAVLVYSCEASCGGAGCFSEWACVVPPV</sequence>
<dbReference type="AlphaFoldDB" id="A0A5A8D7P6"/>
<evidence type="ECO:0000256" key="1">
    <source>
        <dbReference type="SAM" id="MobiDB-lite"/>
    </source>
</evidence>
<protein>
    <submittedName>
        <fullName evidence="2">Uncharacterized protein</fullName>
    </submittedName>
</protein>
<accession>A0A5A8D7P6</accession>
<evidence type="ECO:0000313" key="2">
    <source>
        <dbReference type="EMBL" id="KAA0160290.1"/>
    </source>
</evidence>
<dbReference type="Proteomes" id="UP000324907">
    <property type="component" value="Unassembled WGS sequence"/>
</dbReference>
<feature type="compositionally biased region" description="Low complexity" evidence="1">
    <location>
        <begin position="96"/>
        <end position="109"/>
    </location>
</feature>
<name>A0A5A8D7P6_CAFRO</name>
<feature type="region of interest" description="Disordered" evidence="1">
    <location>
        <begin position="80"/>
        <end position="115"/>
    </location>
</feature>
<evidence type="ECO:0000313" key="3">
    <source>
        <dbReference type="Proteomes" id="UP000324907"/>
    </source>
</evidence>
<proteinExistence type="predicted"/>
<dbReference type="EMBL" id="VLTL01000112">
    <property type="protein sequence ID" value="KAA0160290.1"/>
    <property type="molecule type" value="Genomic_DNA"/>
</dbReference>
<comment type="caution">
    <text evidence="2">The sequence shown here is derived from an EMBL/GenBank/DDBJ whole genome shotgun (WGS) entry which is preliminary data.</text>
</comment>